<dbReference type="InterPro" id="IPR000219">
    <property type="entry name" value="DH_dom"/>
</dbReference>
<dbReference type="PANTHER" id="PTHR45845">
    <property type="entry name" value="RHO GUANINE NUCLEOTIDE EXCHANGE FACTOR-RELATED"/>
    <property type="match status" value="1"/>
</dbReference>
<dbReference type="Pfam" id="PF22697">
    <property type="entry name" value="SOS1_NGEF_PH"/>
    <property type="match status" value="1"/>
</dbReference>
<dbReference type="GO" id="GO:0005085">
    <property type="term" value="F:guanyl-nucleotide exchange factor activity"/>
    <property type="evidence" value="ECO:0007669"/>
    <property type="project" value="InterPro"/>
</dbReference>
<feature type="region of interest" description="Disordered" evidence="1">
    <location>
        <begin position="1837"/>
        <end position="1895"/>
    </location>
</feature>
<organism evidence="4 5">
    <name type="scientific">Seriola dumerili</name>
    <name type="common">Greater amberjack</name>
    <name type="synonym">Caranx dumerili</name>
    <dbReference type="NCBI Taxonomy" id="41447"/>
    <lineage>
        <taxon>Eukaryota</taxon>
        <taxon>Metazoa</taxon>
        <taxon>Chordata</taxon>
        <taxon>Craniata</taxon>
        <taxon>Vertebrata</taxon>
        <taxon>Euteleostomi</taxon>
        <taxon>Actinopterygii</taxon>
        <taxon>Neopterygii</taxon>
        <taxon>Teleostei</taxon>
        <taxon>Neoteleostei</taxon>
        <taxon>Acanthomorphata</taxon>
        <taxon>Carangaria</taxon>
        <taxon>Carangiformes</taxon>
        <taxon>Carangidae</taxon>
        <taxon>Seriola</taxon>
    </lineage>
</organism>
<feature type="region of interest" description="Disordered" evidence="1">
    <location>
        <begin position="448"/>
        <end position="472"/>
    </location>
</feature>
<proteinExistence type="predicted"/>
<evidence type="ECO:0000313" key="5">
    <source>
        <dbReference type="Proteomes" id="UP000261420"/>
    </source>
</evidence>
<dbReference type="RefSeq" id="XP_022601239.1">
    <property type="nucleotide sequence ID" value="XM_022745518.1"/>
</dbReference>
<feature type="region of interest" description="Disordered" evidence="1">
    <location>
        <begin position="1304"/>
        <end position="1352"/>
    </location>
</feature>
<feature type="compositionally biased region" description="Polar residues" evidence="1">
    <location>
        <begin position="614"/>
        <end position="635"/>
    </location>
</feature>
<feature type="domain" description="DH" evidence="3">
    <location>
        <begin position="1360"/>
        <end position="1537"/>
    </location>
</feature>
<reference evidence="4" key="1">
    <citation type="submission" date="2025-08" db="UniProtKB">
        <authorList>
            <consortium name="Ensembl"/>
        </authorList>
    </citation>
    <scope>IDENTIFICATION</scope>
</reference>
<dbReference type="KEGG" id="sdu:111221923"/>
<evidence type="ECO:0000259" key="3">
    <source>
        <dbReference type="PROSITE" id="PS50010"/>
    </source>
</evidence>
<dbReference type="CDD" id="cd00160">
    <property type="entry name" value="RhoGEF"/>
    <property type="match status" value="1"/>
</dbReference>
<feature type="compositionally biased region" description="Basic and acidic residues" evidence="1">
    <location>
        <begin position="1136"/>
        <end position="1146"/>
    </location>
</feature>
<feature type="compositionally biased region" description="Low complexity" evidence="1">
    <location>
        <begin position="1837"/>
        <end position="1846"/>
    </location>
</feature>
<dbReference type="Pfam" id="PF00621">
    <property type="entry name" value="RhoGEF"/>
    <property type="match status" value="1"/>
</dbReference>
<feature type="compositionally biased region" description="Polar residues" evidence="1">
    <location>
        <begin position="1884"/>
        <end position="1895"/>
    </location>
</feature>
<dbReference type="SUPFAM" id="SSF50729">
    <property type="entry name" value="PH domain-like"/>
    <property type="match status" value="1"/>
</dbReference>
<dbReference type="SMART" id="SM00233">
    <property type="entry name" value="PH"/>
    <property type="match status" value="1"/>
</dbReference>
<feature type="region of interest" description="Disordered" evidence="1">
    <location>
        <begin position="1716"/>
        <end position="1747"/>
    </location>
</feature>
<name>A0A3B4VLR3_SERDU</name>
<feature type="region of interest" description="Disordered" evidence="1">
    <location>
        <begin position="579"/>
        <end position="635"/>
    </location>
</feature>
<dbReference type="InterPro" id="IPR001849">
    <property type="entry name" value="PH_domain"/>
</dbReference>
<evidence type="ECO:0000256" key="1">
    <source>
        <dbReference type="SAM" id="MobiDB-lite"/>
    </source>
</evidence>
<dbReference type="Proteomes" id="UP000261420">
    <property type="component" value="Unplaced"/>
</dbReference>
<dbReference type="PANTHER" id="PTHR45845:SF2">
    <property type="entry name" value="RIKEN CDNA D630003M21 GENE"/>
    <property type="match status" value="1"/>
</dbReference>
<dbReference type="InterPro" id="IPR011993">
    <property type="entry name" value="PH-like_dom_sf"/>
</dbReference>
<protein>
    <submittedName>
        <fullName evidence="4">Quattro</fullName>
    </submittedName>
</protein>
<dbReference type="Gene3D" id="1.20.900.10">
    <property type="entry name" value="Dbl homology (DH) domain"/>
    <property type="match status" value="1"/>
</dbReference>
<evidence type="ECO:0000259" key="2">
    <source>
        <dbReference type="PROSITE" id="PS50003"/>
    </source>
</evidence>
<feature type="compositionally biased region" description="Polar residues" evidence="1">
    <location>
        <begin position="1120"/>
        <end position="1133"/>
    </location>
</feature>
<dbReference type="InterPro" id="IPR052231">
    <property type="entry name" value="Rho_GEF_signaling-related"/>
</dbReference>
<feature type="region of interest" description="Disordered" evidence="1">
    <location>
        <begin position="1119"/>
        <end position="1169"/>
    </location>
</feature>
<evidence type="ECO:0000313" key="4">
    <source>
        <dbReference type="Ensembl" id="ENSSDUP00000031901.1"/>
    </source>
</evidence>
<dbReference type="PROSITE" id="PS50010">
    <property type="entry name" value="DH_2"/>
    <property type="match status" value="1"/>
</dbReference>
<feature type="compositionally biased region" description="Polar residues" evidence="1">
    <location>
        <begin position="592"/>
        <end position="605"/>
    </location>
</feature>
<dbReference type="CDD" id="cd13242">
    <property type="entry name" value="PH_puratrophin-1"/>
    <property type="match status" value="1"/>
</dbReference>
<feature type="compositionally biased region" description="Basic and acidic residues" evidence="1">
    <location>
        <begin position="579"/>
        <end position="591"/>
    </location>
</feature>
<dbReference type="PROSITE" id="PS50003">
    <property type="entry name" value="PH_DOMAIN"/>
    <property type="match status" value="1"/>
</dbReference>
<accession>A0A3B4VLR3</accession>
<sequence length="1895" mass="211678">MNPESLDSSIQSALSALFPPFEATAPIVLSQLFRTIEERYHGDALQCLLDFLIPSKHLLESVQQAACAGYSDVVFRCEGWPLCLHDKTVIQLAPVNPLLLRPGDFYLQVEPFGDQAARIVLKSLLEEGCREVEETPVPETSYPSIFTEDWLQDINEGRHGTPLSRCLLCTDQGVITFPWAKIAIPEFLDKPKIMPSYREAPPEPKQISVPSHFNSSTLPIEAAIFSAKDRMSASLRPVDCSSRLVKMEHERRMPKSYSKPLIKPVGWVSPNTWDSRNYPEIEGDYVDLVDIAKGKDFVDKQRDSHQNPPNSALFKPVTPTPAPLGHSVPCGRTLQYAEEPCTPCSQRKLGQELTEHDLKCRYRDSYLAALRNPVPFERGSVDLLSALEEVGLCEEGELRSRGLFVASRDEFGSICNHSKEAVIRHELCQHKHCCETTPENFASVLKDNPTSSESENLMKESPTILKSSPGLSHSHRVQTKLISHPLGHNVSVHPGSDVCLGEGDMKPQQKVEVVKPSGKHKVKMRSLSTVSETPKGSPLLYKLNNRSHSDICPETISSIIQCKKGELLDQVTPKLERLAGKCSKRDSHSSRCETSSTTDGATSRLHNSKIEKPSSPQVQIPSASSDTSQPPQTEESIFRSISGLLELGIICLPGSRDRTGRAVVEVHGDRKEWTSPFVSAQNVCELLLYLHSIPRKDVRELGMTLVINARKKPPPLHLYKALLMAQEQALHAVHSIVMLMDKDTCPRPEKQPGLQMDMVTSMKALNKTVEASQLTSDLGGTFTYSHTDWLQFYQRLVSFMTNLQGADSLLQRAIRKVDGSKKIDTAQEVQQCIQEQRASMKEVLEDTRLVSLQREGGAVLARMRREERGFPQSEDYRDALESVTSLYNQVEEKLHMLVMRSNESLQQLEFLFKLREMEAKISMAGTWFNTEGEQRLTDSYTTDNTLVCTEKALQHFEQFLIQCKEKQQHALTLVTEAEGLVGTSDSSPATDIFRTLVSTFKSNMDGFMLRAEKRSKELDTLVHVYRFCYQASALAKECSHFLEQVGQGCYSAQILSTLQMYEERLGGEFSTPHFQALRVKACGVGSGASEVMKVWNATWVQCQEVRQCLEEMQKKKNVDKNQIQQATAANSQGEDGGMKKERRTEVGEDESSLTQLPTSPKEVDNSSENARESITAACSNHHLKPDLRGCEKGEHHAQKLTDAKVENEKTTPVFLQNVDCHPKTKWRLREHHSEADLRGTDSTEVGDYFPLHKALGRSLSEGSCVSSHLTSISGFSPLNVRHKHCQNRIQPLGQNLQPVKNLPISHKESLHPGNLSCKSKRDSNEEEGEGCTVSTQSPKDLRTPETLLTPAENNGSNVLKLRRIMEELLSTEREYVKALGYVREHYFPELERADVPQDLRGQRGSIFGNLEKLHDFHRHHFLNELESCVNEPFRVGRCFLRHRESFALYALYSKNKPQSDTLLINHGQAFFKQKQLRLGDKMDLWSYLLKPVQRISKYSLLLQDMMRECGLGQTREMAEVKAALEVIHFQLRHGNNLLAMDAIHNCDVNLKEQGQLIRQDEFVVTFRKKKCFRHIFLFQELLLFSKTRKTDVGNDTYIYKQSFKTSDVGMTQNSGESGLCFEIWFRKRKTQDTYILQALSREVKGAWTKDLERILWEQAVHNREVRMQERVFMGIGNKPFMDIQPSEAAINDRAVNYVLMGRVSAENKVLSSVGSCGAQDGLPGSRPKSVGSGSFTSSSSSSGGGSLSPVGYGCGPKRRVVMGVLAGYVSPPGALEEDDLDHESGNQILILDSSESSGESVSGFSSCSHSYHSAVGGEAEDTSSVCASVTTVKGAAAAHRAETSAAFHKPNALAGSPEKTQPPVAPKPKPKPQYQAKDLPCGKVQNTSVGRSTEV</sequence>
<dbReference type="OMA" id="NQMDTAQ"/>
<keyword evidence="5" id="KW-1185">Reference proteome</keyword>
<dbReference type="GeneID" id="111221923"/>
<dbReference type="SMART" id="SM00325">
    <property type="entry name" value="RhoGEF"/>
    <property type="match status" value="1"/>
</dbReference>
<dbReference type="InterPro" id="IPR035899">
    <property type="entry name" value="DBL_dom_sf"/>
</dbReference>
<reference evidence="4" key="2">
    <citation type="submission" date="2025-09" db="UniProtKB">
        <authorList>
            <consortium name="Ensembl"/>
        </authorList>
    </citation>
    <scope>IDENTIFICATION</scope>
</reference>
<dbReference type="SUPFAM" id="SSF48065">
    <property type="entry name" value="DBL homology domain (DH-domain)"/>
    <property type="match status" value="1"/>
</dbReference>
<feature type="domain" description="PH" evidence="2">
    <location>
        <begin position="1549"/>
        <end position="1656"/>
    </location>
</feature>
<feature type="compositionally biased region" description="Low complexity" evidence="1">
    <location>
        <begin position="1729"/>
        <end position="1747"/>
    </location>
</feature>
<dbReference type="InterPro" id="IPR055251">
    <property type="entry name" value="SOS1_NGEF_PH"/>
</dbReference>
<dbReference type="Ensembl" id="ENSSDUT00000032451.1">
    <property type="protein sequence ID" value="ENSSDUP00000031901.1"/>
    <property type="gene ID" value="ENSSDUG00000022915.1"/>
</dbReference>
<dbReference type="Gene3D" id="2.30.29.30">
    <property type="entry name" value="Pleckstrin-homology domain (PH domain)/Phosphotyrosine-binding domain (PTB)"/>
    <property type="match status" value="1"/>
</dbReference>
<dbReference type="GeneTree" id="ENSGT00940000165533"/>
<dbReference type="Gene3D" id="1.20.58.60">
    <property type="match status" value="1"/>
</dbReference>